<organism evidence="5 6">
    <name type="scientific">Streptomyces azureus</name>
    <dbReference type="NCBI Taxonomy" id="146537"/>
    <lineage>
        <taxon>Bacteria</taxon>
        <taxon>Bacillati</taxon>
        <taxon>Actinomycetota</taxon>
        <taxon>Actinomycetes</taxon>
        <taxon>Kitasatosporales</taxon>
        <taxon>Streptomycetaceae</taxon>
        <taxon>Streptomyces</taxon>
    </lineage>
</organism>
<dbReference type="PANTHER" id="PTHR43004:SF19">
    <property type="entry name" value="BINDING MONOOXYGENASE, PUTATIVE (JCVI)-RELATED"/>
    <property type="match status" value="1"/>
</dbReference>
<keyword evidence="3" id="KW-0274">FAD</keyword>
<evidence type="ECO:0000313" key="6">
    <source>
        <dbReference type="Proteomes" id="UP000053859"/>
    </source>
</evidence>
<dbReference type="PANTHER" id="PTHR43004">
    <property type="entry name" value="TRK SYSTEM POTASSIUM UPTAKE PROTEIN"/>
    <property type="match status" value="1"/>
</dbReference>
<dbReference type="Pfam" id="PF21274">
    <property type="entry name" value="Rng_hyd_C"/>
    <property type="match status" value="1"/>
</dbReference>
<dbReference type="EMBL" id="DF968205">
    <property type="protein sequence ID" value="GAP46209.1"/>
    <property type="molecule type" value="Genomic_DNA"/>
</dbReference>
<dbReference type="Gene3D" id="3.50.50.60">
    <property type="entry name" value="FAD/NAD(P)-binding domain"/>
    <property type="match status" value="2"/>
</dbReference>
<dbReference type="InterPro" id="IPR050641">
    <property type="entry name" value="RIFMO-like"/>
</dbReference>
<keyword evidence="6" id="KW-1185">Reference proteome</keyword>
<evidence type="ECO:0000313" key="5">
    <source>
        <dbReference type="EMBL" id="GAP46209.1"/>
    </source>
</evidence>
<dbReference type="SUPFAM" id="SSF51905">
    <property type="entry name" value="FAD/NAD(P)-binding domain"/>
    <property type="match status" value="1"/>
</dbReference>
<feature type="domain" description="FAD-binding" evidence="4">
    <location>
        <begin position="2"/>
        <end position="328"/>
    </location>
</feature>
<dbReference type="PATRIC" id="fig|146537.3.peg.995"/>
<name>A0A0K8PFN3_STRAJ</name>
<dbReference type="InterPro" id="IPR036188">
    <property type="entry name" value="FAD/NAD-bd_sf"/>
</dbReference>
<evidence type="ECO:0000259" key="4">
    <source>
        <dbReference type="Pfam" id="PF01494"/>
    </source>
</evidence>
<dbReference type="AlphaFoldDB" id="A0A0K8PFN3"/>
<keyword evidence="2" id="KW-0285">Flavoprotein</keyword>
<reference evidence="5" key="1">
    <citation type="journal article" date="2015" name="Genome Announc.">
        <title>Draft Genome Sequence of Thiostrepton-Producing Streptomyces azureus ATCC 14921.</title>
        <authorList>
            <person name="Sakihara K."/>
            <person name="Maeda J."/>
            <person name="Tashiro K."/>
            <person name="Fujino Y."/>
            <person name="Kuhara S."/>
            <person name="Ohshima T."/>
            <person name="Ogata S."/>
            <person name="Doi K."/>
        </authorList>
    </citation>
    <scope>NUCLEOTIDE SEQUENCE [LARGE SCALE GENOMIC DNA]</scope>
    <source>
        <strain evidence="5">ATCC14921</strain>
    </source>
</reference>
<dbReference type="GO" id="GO:0016709">
    <property type="term" value="F:oxidoreductase activity, acting on paired donors, with incorporation or reduction of molecular oxygen, NAD(P)H as one donor, and incorporation of one atom of oxygen"/>
    <property type="evidence" value="ECO:0007669"/>
    <property type="project" value="UniProtKB-ARBA"/>
</dbReference>
<accession>A0A0K8PFN3</accession>
<dbReference type="Pfam" id="PF01494">
    <property type="entry name" value="FAD_binding_3"/>
    <property type="match status" value="1"/>
</dbReference>
<dbReference type="GO" id="GO:0071949">
    <property type="term" value="F:FAD binding"/>
    <property type="evidence" value="ECO:0007669"/>
    <property type="project" value="InterPro"/>
</dbReference>
<comment type="cofactor">
    <cofactor evidence="1">
        <name>FAD</name>
        <dbReference type="ChEBI" id="CHEBI:57692"/>
    </cofactor>
</comment>
<protein>
    <submittedName>
        <fullName evidence="5">Putative oxygenase</fullName>
    </submittedName>
</protein>
<evidence type="ECO:0000256" key="3">
    <source>
        <dbReference type="ARBA" id="ARBA00022827"/>
    </source>
</evidence>
<evidence type="ECO:0000256" key="2">
    <source>
        <dbReference type="ARBA" id="ARBA00022630"/>
    </source>
</evidence>
<proteinExistence type="predicted"/>
<dbReference type="Gene3D" id="3.30.70.2450">
    <property type="match status" value="1"/>
</dbReference>
<dbReference type="Gene3D" id="3.40.30.120">
    <property type="match status" value="1"/>
</dbReference>
<gene>
    <name evidence="5" type="ORF">SAZU_0946</name>
</gene>
<dbReference type="InterPro" id="IPR002938">
    <property type="entry name" value="FAD-bd"/>
</dbReference>
<dbReference type="PRINTS" id="PR00420">
    <property type="entry name" value="RNGMNOXGNASE"/>
</dbReference>
<evidence type="ECO:0000256" key="1">
    <source>
        <dbReference type="ARBA" id="ARBA00001974"/>
    </source>
</evidence>
<dbReference type="Proteomes" id="UP000053859">
    <property type="component" value="Unassembled WGS sequence"/>
</dbReference>
<sequence>MVGAGPVGLMLAGELRLGGADVTVYDRLPAPSGESRALGFTKRVAEIFDQRGLLARLGEFRRGQRGHFGGVGFDLSMLDESHHGVLGLPQSRTEQLLTDWLGELGVTVRRGYEAVAFTETADSVELVLDGPDGRHRDTASYLVGCDGPDSTIRTLAEIAAPGWESTRGMYMADVTGIEPSQRPTGEYVPGGSMVLCVSLGDGYHRVLIHDRSLPPHPDTATLTFTDVADAWQRMTGESIHHGSARWMAAFGNGAGLAATYRRGRVLLAGDAAHATPPLAGWGLSTGIQDAVNLGWKLAAVATGRAPESLLDTYHAERHPLGEQLLRNTHAATALYLSGEEMDPLRAVMRELMDDKSAAEHFAGMVSGLGVRYDTCPGDHPLLGRRLSPDHALDLPDGSRTRVAELLCRGRGVLIVTEGTDSTGVTDGPQHRAAAWSDRVDIVTGTWVPADTPSVPPRLPAATLVRPDGYVAWAGPGSAELTAALESWFGPARVTAGV</sequence>